<protein>
    <submittedName>
        <fullName evidence="1">Uncharacterized protein</fullName>
    </submittedName>
</protein>
<reference evidence="1" key="1">
    <citation type="journal article" date="2021" name="Proc. Natl. Acad. Sci. U.S.A.">
        <title>A Catalog of Tens of Thousands of Viruses from Human Metagenomes Reveals Hidden Associations with Chronic Diseases.</title>
        <authorList>
            <person name="Tisza M.J."/>
            <person name="Buck C.B."/>
        </authorList>
    </citation>
    <scope>NUCLEOTIDE SEQUENCE</scope>
    <source>
        <strain evidence="1">CtZgq1</strain>
    </source>
</reference>
<sequence length="127" mass="14757">MFVLITTDNEIFVTKFLNGYGFSKEELFKKSAQEVAYLPIEELKNLFDKENRSASINYLIDVVDWEAVEVDTPVIIRRRGSSIVVRRYFKEYNPTTKRVAVFNRGCTSWSNDCGFPDYFDVDEVCLA</sequence>
<organism evidence="1">
    <name type="scientific">Myoviridae sp. ctZgq1</name>
    <dbReference type="NCBI Taxonomy" id="2826666"/>
    <lineage>
        <taxon>Viruses</taxon>
        <taxon>Duplodnaviria</taxon>
        <taxon>Heunggongvirae</taxon>
        <taxon>Uroviricota</taxon>
        <taxon>Caudoviricetes</taxon>
    </lineage>
</organism>
<dbReference type="EMBL" id="BK014762">
    <property type="protein sequence ID" value="DAD74635.1"/>
    <property type="molecule type" value="Genomic_DNA"/>
</dbReference>
<accession>A0A8S5LXV3</accession>
<name>A0A8S5LXV3_9CAUD</name>
<evidence type="ECO:0000313" key="1">
    <source>
        <dbReference type="EMBL" id="DAD74635.1"/>
    </source>
</evidence>
<proteinExistence type="predicted"/>